<proteinExistence type="predicted"/>
<keyword evidence="1" id="KW-0732">Signal</keyword>
<dbReference type="AlphaFoldDB" id="A0A0M6XR57"/>
<dbReference type="InterPro" id="IPR018247">
    <property type="entry name" value="EF_Hand_1_Ca_BS"/>
</dbReference>
<dbReference type="InterPro" id="IPR002048">
    <property type="entry name" value="EF_hand_dom"/>
</dbReference>
<feature type="domain" description="EF-hand" evidence="2">
    <location>
        <begin position="55"/>
        <end position="80"/>
    </location>
</feature>
<dbReference type="PROSITE" id="PS50222">
    <property type="entry name" value="EF_HAND_2"/>
    <property type="match status" value="2"/>
</dbReference>
<dbReference type="Proteomes" id="UP000048908">
    <property type="component" value="Unassembled WGS sequence"/>
</dbReference>
<feature type="signal peptide" evidence="1">
    <location>
        <begin position="1"/>
        <end position="22"/>
    </location>
</feature>
<protein>
    <submittedName>
        <fullName evidence="3">EF hand</fullName>
    </submittedName>
</protein>
<evidence type="ECO:0000256" key="1">
    <source>
        <dbReference type="SAM" id="SignalP"/>
    </source>
</evidence>
<keyword evidence="4" id="KW-1185">Reference proteome</keyword>
<dbReference type="GO" id="GO:0005509">
    <property type="term" value="F:calcium ion binding"/>
    <property type="evidence" value="ECO:0007669"/>
    <property type="project" value="InterPro"/>
</dbReference>
<feature type="domain" description="EF-hand" evidence="2">
    <location>
        <begin position="17"/>
        <end position="52"/>
    </location>
</feature>
<dbReference type="RefSeq" id="WP_055682554.1">
    <property type="nucleotide sequence ID" value="NZ_CXPG01000017.1"/>
</dbReference>
<evidence type="ECO:0000259" key="2">
    <source>
        <dbReference type="PROSITE" id="PS50222"/>
    </source>
</evidence>
<dbReference type="EMBL" id="CXPG01000017">
    <property type="protein sequence ID" value="CTQ33107.1"/>
    <property type="molecule type" value="Genomic_DNA"/>
</dbReference>
<organism evidence="3 4">
    <name type="scientific">Jannaschia rubra</name>
    <dbReference type="NCBI Taxonomy" id="282197"/>
    <lineage>
        <taxon>Bacteria</taxon>
        <taxon>Pseudomonadati</taxon>
        <taxon>Pseudomonadota</taxon>
        <taxon>Alphaproteobacteria</taxon>
        <taxon>Rhodobacterales</taxon>
        <taxon>Roseobacteraceae</taxon>
        <taxon>Jannaschia</taxon>
    </lineage>
</organism>
<dbReference type="PROSITE" id="PS00018">
    <property type="entry name" value="EF_HAND_1"/>
    <property type="match status" value="3"/>
</dbReference>
<feature type="chain" id="PRO_5005807353" evidence="1">
    <location>
        <begin position="23"/>
        <end position="143"/>
    </location>
</feature>
<gene>
    <name evidence="3" type="ORF">JAN5088_01887</name>
</gene>
<accession>A0A0M6XR57</accession>
<sequence length="143" mass="15073">MKATKFFTASALAFMLAGPAAAQIAIRAHDVDGDGMLTGAEFRDLFDADGIVSLAAYDTDGDGQLSEAEFDAAFADANVHWGTLGYGSTTYTDWDLNSDGLVAQDEYTQGFLVIYDRDGSGSIEGAELEQMEADFAADGIFAG</sequence>
<evidence type="ECO:0000313" key="4">
    <source>
        <dbReference type="Proteomes" id="UP000048908"/>
    </source>
</evidence>
<dbReference type="Pfam" id="PF13202">
    <property type="entry name" value="EF-hand_5"/>
    <property type="match status" value="3"/>
</dbReference>
<reference evidence="3 4" key="1">
    <citation type="submission" date="2015-07" db="EMBL/GenBank/DDBJ databases">
        <authorList>
            <person name="Noorani M."/>
        </authorList>
    </citation>
    <scope>NUCLEOTIDE SEQUENCE [LARGE SCALE GENOMIC DNA]</scope>
    <source>
        <strain evidence="3 4">CECT 5088</strain>
    </source>
</reference>
<dbReference type="OrthoDB" id="5470953at2"/>
<dbReference type="SUPFAM" id="SSF47473">
    <property type="entry name" value="EF-hand"/>
    <property type="match status" value="1"/>
</dbReference>
<dbReference type="Gene3D" id="1.10.238.10">
    <property type="entry name" value="EF-hand"/>
    <property type="match status" value="1"/>
</dbReference>
<dbReference type="InterPro" id="IPR011992">
    <property type="entry name" value="EF-hand-dom_pair"/>
</dbReference>
<evidence type="ECO:0000313" key="3">
    <source>
        <dbReference type="EMBL" id="CTQ33107.1"/>
    </source>
</evidence>
<name>A0A0M6XR57_9RHOB</name>